<keyword evidence="7 10" id="KW-0238">DNA-binding</keyword>
<dbReference type="GO" id="GO:0046872">
    <property type="term" value="F:metal ion binding"/>
    <property type="evidence" value="ECO:0007669"/>
    <property type="project" value="UniProtKB-UniRule"/>
</dbReference>
<dbReference type="InterPro" id="IPR002729">
    <property type="entry name" value="CRISPR-assoc_Cas1"/>
</dbReference>
<dbReference type="GO" id="GO:0016787">
    <property type="term" value="F:hydrolase activity"/>
    <property type="evidence" value="ECO:0007669"/>
    <property type="project" value="UniProtKB-KW"/>
</dbReference>
<sequence>MYATQWRVIDCTESNGSIRIKRGNLVISTENVDSTLIPFSDCDLLFVGPNMSVGASVIQQCARYDVSLLLCDWRGIPVAGLYPWENQHNRIGARQSAQANISEPKRKNAWGRIVKSKIFGQAQTLKRYDASAARFLTELSKHVASGDPQNCEAQAARVYWSSLPNGKGFHRIPGNGDTRNGQYDYAYTILRGRTIRAVLGAGLCTSLGFFHRNHSNFFALADDIIEPFRPAVDSAVLTLTHDQPLDAKTKAMLVKASNRVFDEEGETIPTVMNRFAQQIGRYCEGDIDRLNVPKWKALDDEI</sequence>
<reference evidence="11 12" key="1">
    <citation type="journal article" date="2014" name="Appl. Environ. Microbiol.">
        <title>Genomic encyclopedia of type strains of the genus Bifidobacterium.</title>
        <authorList>
            <person name="Milani C."/>
            <person name="Lugli G.A."/>
            <person name="Duranti S."/>
            <person name="Turroni F."/>
            <person name="Bottacini F."/>
            <person name="Mangifesta M."/>
            <person name="Sanchez B."/>
            <person name="Viappiani A."/>
            <person name="Mancabelli L."/>
            <person name="Taminiau B."/>
            <person name="Delcenserie V."/>
            <person name="Barrangou R."/>
            <person name="Margolles A."/>
            <person name="van Sinderen D."/>
            <person name="Ventura M."/>
        </authorList>
    </citation>
    <scope>NUCLEOTIDE SEQUENCE [LARGE SCALE GENOMIC DNA]</scope>
    <source>
        <strain evidence="11 12">DSM 19703</strain>
    </source>
</reference>
<dbReference type="RefSeq" id="WP_044086767.1">
    <property type="nucleotide sequence ID" value="NZ_ATLK01000001.1"/>
</dbReference>
<dbReference type="NCBIfam" id="TIGR00287">
    <property type="entry name" value="cas1"/>
    <property type="match status" value="1"/>
</dbReference>
<dbReference type="PANTHER" id="PTHR34353:SF2">
    <property type="entry name" value="CRISPR-ASSOCIATED ENDONUCLEASE CAS1 1"/>
    <property type="match status" value="1"/>
</dbReference>
<evidence type="ECO:0000256" key="8">
    <source>
        <dbReference type="ARBA" id="ARBA00023211"/>
    </source>
</evidence>
<dbReference type="Pfam" id="PF01867">
    <property type="entry name" value="Cas_Cas1"/>
    <property type="match status" value="1"/>
</dbReference>
<dbReference type="GO" id="GO:0043571">
    <property type="term" value="P:maintenance of CRISPR repeat elements"/>
    <property type="evidence" value="ECO:0007669"/>
    <property type="project" value="UniProtKB-UniRule"/>
</dbReference>
<evidence type="ECO:0000313" key="12">
    <source>
        <dbReference type="Proteomes" id="UP000028730"/>
    </source>
</evidence>
<dbReference type="STRING" id="1341695.BBOMB_0600"/>
<evidence type="ECO:0000256" key="5">
    <source>
        <dbReference type="ARBA" id="ARBA00022842"/>
    </source>
</evidence>
<proteinExistence type="inferred from homology"/>
<dbReference type="AlphaFoldDB" id="A0A080N4D7"/>
<dbReference type="eggNOG" id="COG1518">
    <property type="taxonomic scope" value="Bacteria"/>
</dbReference>
<evidence type="ECO:0000256" key="2">
    <source>
        <dbReference type="ARBA" id="ARBA00022723"/>
    </source>
</evidence>
<evidence type="ECO:0000256" key="3">
    <source>
        <dbReference type="ARBA" id="ARBA00022759"/>
    </source>
</evidence>
<organism evidence="11 12">
    <name type="scientific">Bifidobacterium bombi DSM 19703</name>
    <dbReference type="NCBI Taxonomy" id="1341695"/>
    <lineage>
        <taxon>Bacteria</taxon>
        <taxon>Bacillati</taxon>
        <taxon>Actinomycetota</taxon>
        <taxon>Actinomycetes</taxon>
        <taxon>Bifidobacteriales</taxon>
        <taxon>Bifidobacteriaceae</taxon>
        <taxon>Bifidobacterium</taxon>
    </lineage>
</organism>
<keyword evidence="2 10" id="KW-0479">Metal-binding</keyword>
<keyword evidence="4 10" id="KW-0378">Hydrolase</keyword>
<dbReference type="GO" id="GO:0004520">
    <property type="term" value="F:DNA endonuclease activity"/>
    <property type="evidence" value="ECO:0007669"/>
    <property type="project" value="InterPro"/>
</dbReference>
<dbReference type="OrthoDB" id="1550386at2"/>
<evidence type="ECO:0000256" key="10">
    <source>
        <dbReference type="HAMAP-Rule" id="MF_01470"/>
    </source>
</evidence>
<accession>A0A080N4D7</accession>
<dbReference type="PANTHER" id="PTHR34353">
    <property type="entry name" value="CRISPR-ASSOCIATED ENDONUCLEASE CAS1 1"/>
    <property type="match status" value="1"/>
</dbReference>
<keyword evidence="1 10" id="KW-0540">Nuclease</keyword>
<dbReference type="GO" id="GO:0003677">
    <property type="term" value="F:DNA binding"/>
    <property type="evidence" value="ECO:0007669"/>
    <property type="project" value="UniProtKB-KW"/>
</dbReference>
<keyword evidence="12" id="KW-1185">Reference proteome</keyword>
<keyword evidence="3 10" id="KW-0255">Endonuclease</keyword>
<dbReference type="InterPro" id="IPR019855">
    <property type="entry name" value="CRISPR-assoc_Cas1_NMENI"/>
</dbReference>
<dbReference type="EMBL" id="ATLK01000001">
    <property type="protein sequence ID" value="KFF31260.1"/>
    <property type="molecule type" value="Genomic_DNA"/>
</dbReference>
<evidence type="ECO:0000256" key="4">
    <source>
        <dbReference type="ARBA" id="ARBA00022801"/>
    </source>
</evidence>
<dbReference type="NCBIfam" id="TIGR03639">
    <property type="entry name" value="cas1_NMENI"/>
    <property type="match status" value="1"/>
</dbReference>
<dbReference type="Proteomes" id="UP000028730">
    <property type="component" value="Unassembled WGS sequence"/>
</dbReference>
<evidence type="ECO:0000313" key="11">
    <source>
        <dbReference type="EMBL" id="KFF31260.1"/>
    </source>
</evidence>
<comment type="function">
    <text evidence="10">CRISPR (clustered regularly interspaced short palindromic repeat), is an adaptive immune system that provides protection against mobile genetic elements (viruses, transposable elements and conjugative plasmids). CRISPR clusters contain spacers, sequences complementary to antecedent mobile elements, and target invading nucleic acids. CRISPR clusters are transcribed and processed into CRISPR RNA (crRNA). Acts as a dsDNA endonuclease. Involved in the integration of spacer DNA into the CRISPR cassette.</text>
</comment>
<dbReference type="InterPro" id="IPR042206">
    <property type="entry name" value="CRISPR-assoc_Cas1_C"/>
</dbReference>
<gene>
    <name evidence="10" type="primary">cas1</name>
    <name evidence="11" type="ORF">BBOMB_0600</name>
</gene>
<comment type="caution">
    <text evidence="11">The sequence shown here is derived from an EMBL/GenBank/DDBJ whole genome shotgun (WGS) entry which is preliminary data.</text>
</comment>
<comment type="cofactor">
    <cofactor evidence="10">
        <name>Mg(2+)</name>
        <dbReference type="ChEBI" id="CHEBI:18420"/>
    </cofactor>
    <cofactor evidence="10">
        <name>Mn(2+)</name>
        <dbReference type="ChEBI" id="CHEBI:29035"/>
    </cofactor>
</comment>
<evidence type="ECO:0000256" key="9">
    <source>
        <dbReference type="ARBA" id="ARBA00038592"/>
    </source>
</evidence>
<dbReference type="InterPro" id="IPR042211">
    <property type="entry name" value="CRISPR-assoc_Cas1_N"/>
</dbReference>
<dbReference type="HAMAP" id="MF_01470">
    <property type="entry name" value="Cas1"/>
    <property type="match status" value="1"/>
</dbReference>
<dbReference type="InterPro" id="IPR050646">
    <property type="entry name" value="Cas1"/>
</dbReference>
<dbReference type="Gene3D" id="3.100.10.20">
    <property type="entry name" value="CRISPR-associated endonuclease Cas1, N-terminal domain"/>
    <property type="match status" value="1"/>
</dbReference>
<keyword evidence="5 10" id="KW-0460">Magnesium</keyword>
<dbReference type="EC" id="3.1.-.-" evidence="10"/>
<evidence type="ECO:0000256" key="7">
    <source>
        <dbReference type="ARBA" id="ARBA00023125"/>
    </source>
</evidence>
<evidence type="ECO:0000256" key="1">
    <source>
        <dbReference type="ARBA" id="ARBA00022722"/>
    </source>
</evidence>
<comment type="subunit">
    <text evidence="9 10">Homodimer, forms a heterotetramer with a Cas2 homodimer.</text>
</comment>
<dbReference type="GO" id="GO:0051607">
    <property type="term" value="P:defense response to virus"/>
    <property type="evidence" value="ECO:0007669"/>
    <property type="project" value="UniProtKB-UniRule"/>
</dbReference>
<keyword evidence="8 10" id="KW-0464">Manganese</keyword>
<name>A0A080N4D7_9BIFI</name>
<evidence type="ECO:0000256" key="6">
    <source>
        <dbReference type="ARBA" id="ARBA00023118"/>
    </source>
</evidence>
<feature type="binding site" evidence="10">
    <location>
        <position position="152"/>
    </location>
    <ligand>
        <name>Mn(2+)</name>
        <dbReference type="ChEBI" id="CHEBI:29035"/>
    </ligand>
</feature>
<feature type="binding site" evidence="10">
    <location>
        <position position="211"/>
    </location>
    <ligand>
        <name>Mn(2+)</name>
        <dbReference type="ChEBI" id="CHEBI:29035"/>
    </ligand>
</feature>
<comment type="similarity">
    <text evidence="10">Belongs to the CRISPR-associated endonuclease Cas1 family.</text>
</comment>
<feature type="binding site" evidence="10">
    <location>
        <position position="226"/>
    </location>
    <ligand>
        <name>Mn(2+)</name>
        <dbReference type="ChEBI" id="CHEBI:29035"/>
    </ligand>
</feature>
<protein>
    <recommendedName>
        <fullName evidence="10">CRISPR-associated endonuclease Cas1</fullName>
        <ecNumber evidence="10">3.1.-.-</ecNumber>
    </recommendedName>
</protein>
<keyword evidence="6 10" id="KW-0051">Antiviral defense</keyword>
<dbReference type="Gene3D" id="1.20.120.920">
    <property type="entry name" value="CRISPR-associated endonuclease Cas1, C-terminal domain"/>
    <property type="match status" value="1"/>
</dbReference>